<feature type="compositionally biased region" description="Acidic residues" evidence="1">
    <location>
        <begin position="75"/>
        <end position="88"/>
    </location>
</feature>
<evidence type="ECO:0000256" key="1">
    <source>
        <dbReference type="SAM" id="MobiDB-lite"/>
    </source>
</evidence>
<dbReference type="AlphaFoldDB" id="A0A318ZDS8"/>
<feature type="compositionally biased region" description="Low complexity" evidence="1">
    <location>
        <begin position="60"/>
        <end position="74"/>
    </location>
</feature>
<evidence type="ECO:0000313" key="3">
    <source>
        <dbReference type="Proteomes" id="UP000248349"/>
    </source>
</evidence>
<evidence type="ECO:0000313" key="2">
    <source>
        <dbReference type="EMBL" id="PYH45519.1"/>
    </source>
</evidence>
<feature type="region of interest" description="Disordered" evidence="1">
    <location>
        <begin position="34"/>
        <end position="92"/>
    </location>
</feature>
<proteinExistence type="predicted"/>
<keyword evidence="3" id="KW-1185">Reference proteome</keyword>
<dbReference type="Proteomes" id="UP000248349">
    <property type="component" value="Unassembled WGS sequence"/>
</dbReference>
<feature type="region of interest" description="Disordered" evidence="1">
    <location>
        <begin position="114"/>
        <end position="144"/>
    </location>
</feature>
<reference evidence="2 3" key="1">
    <citation type="submission" date="2016-12" db="EMBL/GenBank/DDBJ databases">
        <title>The genomes of Aspergillus section Nigri reveals drivers in fungal speciation.</title>
        <authorList>
            <consortium name="DOE Joint Genome Institute"/>
            <person name="Vesth T.C."/>
            <person name="Nybo J."/>
            <person name="Theobald S."/>
            <person name="Brandl J."/>
            <person name="Frisvad J.C."/>
            <person name="Nielsen K.F."/>
            <person name="Lyhne E.K."/>
            <person name="Kogle M.E."/>
            <person name="Kuo A."/>
            <person name="Riley R."/>
            <person name="Clum A."/>
            <person name="Nolan M."/>
            <person name="Lipzen A."/>
            <person name="Salamov A."/>
            <person name="Henrissat B."/>
            <person name="Wiebenga A."/>
            <person name="De Vries R.P."/>
            <person name="Grigoriev I.V."/>
            <person name="Mortensen U.H."/>
            <person name="Andersen M.R."/>
            <person name="Baker S.E."/>
        </authorList>
    </citation>
    <scope>NUCLEOTIDE SEQUENCE [LARGE SCALE GENOMIC DNA]</scope>
    <source>
        <strain evidence="2 3">JOP 1030-1</strain>
    </source>
</reference>
<organism evidence="2 3">
    <name type="scientific">Aspergillus saccharolyticus JOP 1030-1</name>
    <dbReference type="NCBI Taxonomy" id="1450539"/>
    <lineage>
        <taxon>Eukaryota</taxon>
        <taxon>Fungi</taxon>
        <taxon>Dikarya</taxon>
        <taxon>Ascomycota</taxon>
        <taxon>Pezizomycotina</taxon>
        <taxon>Eurotiomycetes</taxon>
        <taxon>Eurotiomycetidae</taxon>
        <taxon>Eurotiales</taxon>
        <taxon>Aspergillaceae</taxon>
        <taxon>Aspergillus</taxon>
        <taxon>Aspergillus subgen. Circumdati</taxon>
    </lineage>
</organism>
<dbReference type="GeneID" id="37079326"/>
<gene>
    <name evidence="2" type="ORF">BP01DRAFT_391679</name>
</gene>
<protein>
    <submittedName>
        <fullName evidence="2">Uncharacterized protein</fullName>
    </submittedName>
</protein>
<feature type="compositionally biased region" description="Pro residues" evidence="1">
    <location>
        <begin position="42"/>
        <end position="59"/>
    </location>
</feature>
<dbReference type="RefSeq" id="XP_025431501.1">
    <property type="nucleotide sequence ID" value="XM_025578097.1"/>
</dbReference>
<name>A0A318ZDS8_9EURO</name>
<sequence>MTPTTIWMLGHPAVISRNESQHLEDARIIPWGTTRSGASFRAPPPPVPSTIPPLPPPPVTTSVIPPSFLDISSSDGEDSVSSEEEDNELLSQDSNLLSDFVLEFDKLTLFDASEEQIGPGSPSSDGEGIGFDLPLGTPVTHTQF</sequence>
<dbReference type="EMBL" id="KZ821231">
    <property type="protein sequence ID" value="PYH45519.1"/>
    <property type="molecule type" value="Genomic_DNA"/>
</dbReference>
<accession>A0A318ZDS8</accession>